<dbReference type="GO" id="GO:0003676">
    <property type="term" value="F:nucleic acid binding"/>
    <property type="evidence" value="ECO:0007669"/>
    <property type="project" value="InterPro"/>
</dbReference>
<evidence type="ECO:0000259" key="9">
    <source>
        <dbReference type="Pfam" id="PF13742"/>
    </source>
</evidence>
<dbReference type="InterPro" id="IPR020579">
    <property type="entry name" value="Exonuc_VII_lsu_C"/>
</dbReference>
<dbReference type="Pfam" id="PF13742">
    <property type="entry name" value="tRNA_anti_2"/>
    <property type="match status" value="1"/>
</dbReference>
<comment type="function">
    <text evidence="5">Bidirectionally degrades single-stranded DNA into large acid-insoluble oligonucleotides, which are then degraded further into small acid-soluble oligonucleotides.</text>
</comment>
<dbReference type="InterPro" id="IPR025824">
    <property type="entry name" value="OB-fold_nuc-bd_dom"/>
</dbReference>
<dbReference type="AlphaFoldDB" id="A0A8J3IK88"/>
<dbReference type="InterPro" id="IPR003753">
    <property type="entry name" value="Exonuc_VII_L"/>
</dbReference>
<evidence type="ECO:0000256" key="3">
    <source>
        <dbReference type="ARBA" id="ARBA00022801"/>
    </source>
</evidence>
<feature type="domain" description="OB-fold nucleic acid binding" evidence="9">
    <location>
        <begin position="20"/>
        <end position="114"/>
    </location>
</feature>
<gene>
    <name evidence="5 10" type="primary">xseA</name>
    <name evidence="10" type="ORF">KSF_017440</name>
</gene>
<dbReference type="PANTHER" id="PTHR30008">
    <property type="entry name" value="EXODEOXYRIBONUCLEASE 7 LARGE SUBUNIT"/>
    <property type="match status" value="1"/>
</dbReference>
<keyword evidence="4 5" id="KW-0269">Exonuclease</keyword>
<accession>A0A8J3IK88</accession>
<sequence>MDDMHPTYLPGYLETSSVVSVSELALYLKELMEANDILQNIWVHGEVSNCKIYASGHCYFTLKEGEAQLPCVFFKYSRLRSDAPELRNGMALAVNGRVAFYERDGKLQFYVDAVKPLGEGVLFQRFEQLKARLAAEGLFDAERKRPLPPQPAIIGIVTSLQAAALRDMLRVLRTRYPLAQVLIAPSLVQGTEAPASIATALDLLNEHGEADVIIVGRGGGSIEELWAFNEEVVARAIARSRIPVISAVGHETDFTIADFVADYRASTPTAAATAAVPNIDDWRVEVQDKAHDLTLLMQDRIEDLRTQLEHAQRDLQRVSPLKLVDQRRQQLDDTMERLQTQMEHLISLKQERLRGVSLQLHSLSPLLTIARGYAIVRRDETQEVVTSIQQVQPEDTLTIQVQDGHIPVRVRSSQQ</sequence>
<evidence type="ECO:0000256" key="1">
    <source>
        <dbReference type="ARBA" id="ARBA00022490"/>
    </source>
</evidence>
<feature type="coiled-coil region" evidence="7">
    <location>
        <begin position="294"/>
        <end position="348"/>
    </location>
</feature>
<feature type="domain" description="Exonuclease VII large subunit C-terminal" evidence="8">
    <location>
        <begin position="138"/>
        <end position="355"/>
    </location>
</feature>
<comment type="subcellular location">
    <subcellularLocation>
        <location evidence="5 6">Cytoplasm</location>
    </subcellularLocation>
</comment>
<evidence type="ECO:0000256" key="6">
    <source>
        <dbReference type="RuleBase" id="RU004355"/>
    </source>
</evidence>
<keyword evidence="11" id="KW-1185">Reference proteome</keyword>
<evidence type="ECO:0000256" key="4">
    <source>
        <dbReference type="ARBA" id="ARBA00022839"/>
    </source>
</evidence>
<evidence type="ECO:0000256" key="7">
    <source>
        <dbReference type="SAM" id="Coils"/>
    </source>
</evidence>
<evidence type="ECO:0000256" key="5">
    <source>
        <dbReference type="HAMAP-Rule" id="MF_00378"/>
    </source>
</evidence>
<dbReference type="GO" id="GO:0006308">
    <property type="term" value="P:DNA catabolic process"/>
    <property type="evidence" value="ECO:0007669"/>
    <property type="project" value="UniProtKB-UniRule"/>
</dbReference>
<dbReference type="EMBL" id="BNJK01000001">
    <property type="protein sequence ID" value="GHO91696.1"/>
    <property type="molecule type" value="Genomic_DNA"/>
</dbReference>
<protein>
    <recommendedName>
        <fullName evidence="5">Exodeoxyribonuclease 7 large subunit</fullName>
        <ecNumber evidence="5">3.1.11.6</ecNumber>
    </recommendedName>
    <alternativeName>
        <fullName evidence="5">Exodeoxyribonuclease VII large subunit</fullName>
        <shortName evidence="5">Exonuclease VII large subunit</shortName>
    </alternativeName>
</protein>
<name>A0A8J3IK88_9CHLR</name>
<dbReference type="CDD" id="cd04489">
    <property type="entry name" value="ExoVII_LU_OBF"/>
    <property type="match status" value="1"/>
</dbReference>
<organism evidence="10 11">
    <name type="scientific">Reticulibacter mediterranei</name>
    <dbReference type="NCBI Taxonomy" id="2778369"/>
    <lineage>
        <taxon>Bacteria</taxon>
        <taxon>Bacillati</taxon>
        <taxon>Chloroflexota</taxon>
        <taxon>Ktedonobacteria</taxon>
        <taxon>Ktedonobacterales</taxon>
        <taxon>Reticulibacteraceae</taxon>
        <taxon>Reticulibacter</taxon>
    </lineage>
</organism>
<evidence type="ECO:0000259" key="8">
    <source>
        <dbReference type="Pfam" id="PF02601"/>
    </source>
</evidence>
<dbReference type="HAMAP" id="MF_00378">
    <property type="entry name" value="Exonuc_7_L"/>
    <property type="match status" value="1"/>
</dbReference>
<comment type="similarity">
    <text evidence="5 6">Belongs to the XseA family.</text>
</comment>
<dbReference type="GO" id="GO:0009318">
    <property type="term" value="C:exodeoxyribonuclease VII complex"/>
    <property type="evidence" value="ECO:0007669"/>
    <property type="project" value="UniProtKB-UniRule"/>
</dbReference>
<evidence type="ECO:0000313" key="11">
    <source>
        <dbReference type="Proteomes" id="UP000597444"/>
    </source>
</evidence>
<dbReference type="GO" id="GO:0008855">
    <property type="term" value="F:exodeoxyribonuclease VII activity"/>
    <property type="evidence" value="ECO:0007669"/>
    <property type="project" value="UniProtKB-UniRule"/>
</dbReference>
<keyword evidence="3 5" id="KW-0378">Hydrolase</keyword>
<comment type="catalytic activity">
    <reaction evidence="5 6">
        <text>Exonucleolytic cleavage in either 5'- to 3'- or 3'- to 5'-direction to yield nucleoside 5'-phosphates.</text>
        <dbReference type="EC" id="3.1.11.6"/>
    </reaction>
</comment>
<keyword evidence="7" id="KW-0175">Coiled coil</keyword>
<dbReference type="PANTHER" id="PTHR30008:SF0">
    <property type="entry name" value="EXODEOXYRIBONUCLEASE 7 LARGE SUBUNIT"/>
    <property type="match status" value="1"/>
</dbReference>
<reference evidence="10" key="1">
    <citation type="submission" date="2020-10" db="EMBL/GenBank/DDBJ databases">
        <title>Taxonomic study of unclassified bacteria belonging to the class Ktedonobacteria.</title>
        <authorList>
            <person name="Yabe S."/>
            <person name="Wang C.M."/>
            <person name="Zheng Y."/>
            <person name="Sakai Y."/>
            <person name="Cavaletti L."/>
            <person name="Monciardini P."/>
            <person name="Donadio S."/>
        </authorList>
    </citation>
    <scope>NUCLEOTIDE SEQUENCE</scope>
    <source>
        <strain evidence="10">ID150040</strain>
    </source>
</reference>
<dbReference type="EC" id="3.1.11.6" evidence="5"/>
<keyword evidence="1 5" id="KW-0963">Cytoplasm</keyword>
<comment type="caution">
    <text evidence="10">The sequence shown here is derived from an EMBL/GenBank/DDBJ whole genome shotgun (WGS) entry which is preliminary data.</text>
</comment>
<dbReference type="RefSeq" id="WP_220202576.1">
    <property type="nucleotide sequence ID" value="NZ_BNJK01000001.1"/>
</dbReference>
<evidence type="ECO:0000256" key="2">
    <source>
        <dbReference type="ARBA" id="ARBA00022722"/>
    </source>
</evidence>
<keyword evidence="2 5" id="KW-0540">Nuclease</keyword>
<proteinExistence type="inferred from homology"/>
<dbReference type="NCBIfam" id="TIGR00237">
    <property type="entry name" value="xseA"/>
    <property type="match status" value="1"/>
</dbReference>
<dbReference type="Proteomes" id="UP000597444">
    <property type="component" value="Unassembled WGS sequence"/>
</dbReference>
<evidence type="ECO:0000313" key="10">
    <source>
        <dbReference type="EMBL" id="GHO91696.1"/>
    </source>
</evidence>
<dbReference type="Pfam" id="PF02601">
    <property type="entry name" value="Exonuc_VII_L"/>
    <property type="match status" value="1"/>
</dbReference>
<dbReference type="GO" id="GO:0005737">
    <property type="term" value="C:cytoplasm"/>
    <property type="evidence" value="ECO:0007669"/>
    <property type="project" value="UniProtKB-SubCell"/>
</dbReference>
<comment type="subunit">
    <text evidence="5">Heterooligomer composed of large and small subunits.</text>
</comment>